<dbReference type="RefSeq" id="WP_084835631.1">
    <property type="nucleotide sequence ID" value="NZ_JAPWIE010000011.1"/>
</dbReference>
<dbReference type="EMBL" id="JAPWIE010000011">
    <property type="protein sequence ID" value="MCZ4553626.1"/>
    <property type="molecule type" value="Genomic_DNA"/>
</dbReference>
<reference evidence="1" key="1">
    <citation type="submission" date="2022-12" db="EMBL/GenBank/DDBJ databases">
        <authorList>
            <person name="Krivoruchko A.V."/>
            <person name="Elkin A."/>
        </authorList>
    </citation>
    <scope>NUCLEOTIDE SEQUENCE</scope>
    <source>
        <strain evidence="1">IEGM 1388</strain>
    </source>
</reference>
<organism evidence="1 2">
    <name type="scientific">Gordonia rubripertincta</name>
    <name type="common">Rhodococcus corallinus</name>
    <dbReference type="NCBI Taxonomy" id="36822"/>
    <lineage>
        <taxon>Bacteria</taxon>
        <taxon>Bacillati</taxon>
        <taxon>Actinomycetota</taxon>
        <taxon>Actinomycetes</taxon>
        <taxon>Mycobacteriales</taxon>
        <taxon>Gordoniaceae</taxon>
        <taxon>Gordonia</taxon>
    </lineage>
</organism>
<accession>A0ABT4N2Y8</accession>
<keyword evidence="2" id="KW-1185">Reference proteome</keyword>
<name>A0ABT4N2Y8_GORRU</name>
<gene>
    <name evidence="1" type="ORF">O4213_26805</name>
</gene>
<sequence>MAPAARDEAAPKDPLITRTYRIPQSLDERMQAASLRLGVERGRVVNKTDIVREGVEKLLDELGL</sequence>
<dbReference type="Proteomes" id="UP001067235">
    <property type="component" value="Unassembled WGS sequence"/>
</dbReference>
<evidence type="ECO:0000313" key="1">
    <source>
        <dbReference type="EMBL" id="MCZ4553626.1"/>
    </source>
</evidence>
<protein>
    <submittedName>
        <fullName evidence="1">Uncharacterized protein</fullName>
    </submittedName>
</protein>
<proteinExistence type="predicted"/>
<comment type="caution">
    <text evidence="1">The sequence shown here is derived from an EMBL/GenBank/DDBJ whole genome shotgun (WGS) entry which is preliminary data.</text>
</comment>
<evidence type="ECO:0000313" key="2">
    <source>
        <dbReference type="Proteomes" id="UP001067235"/>
    </source>
</evidence>